<sequence length="91" mass="9829">MADITIPLAEPIRAHGEEVRELRIRTPRGRDFKRLEASAMDAPFRLLLDFAALLADVPPSALDDLGPEDVAKVVEAVGPFFCGSLGIGRTS</sequence>
<comment type="caution">
    <text evidence="1">The sequence shown here is derived from an EMBL/GenBank/DDBJ whole genome shotgun (WGS) entry which is preliminary data.</text>
</comment>
<dbReference type="Pfam" id="PF10109">
    <property type="entry name" value="Phage_TAC_7"/>
    <property type="match status" value="1"/>
</dbReference>
<dbReference type="RefSeq" id="WP_163297351.1">
    <property type="nucleotide sequence ID" value="NZ_JAAGRR010000001.1"/>
</dbReference>
<gene>
    <name evidence="1" type="ORF">G3N55_00090</name>
</gene>
<dbReference type="EMBL" id="JAAGRR010000001">
    <property type="protein sequence ID" value="NDY41249.1"/>
    <property type="molecule type" value="Genomic_DNA"/>
</dbReference>
<reference evidence="1 2" key="1">
    <citation type="submission" date="2020-02" db="EMBL/GenBank/DDBJ databases">
        <title>Comparative genomics of sulfur disproportionating microorganisms.</title>
        <authorList>
            <person name="Ward L.M."/>
            <person name="Bertran E."/>
            <person name="Johnston D.T."/>
        </authorList>
    </citation>
    <scope>NUCLEOTIDE SEQUENCE [LARGE SCALE GENOMIC DNA]</scope>
    <source>
        <strain evidence="1 2">DSM 100025</strain>
    </source>
</reference>
<accession>A0A6N9TJJ6</accession>
<proteinExistence type="predicted"/>
<name>A0A6N9TJJ6_DISTH</name>
<dbReference type="Proteomes" id="UP000469346">
    <property type="component" value="Unassembled WGS sequence"/>
</dbReference>
<organism evidence="1 2">
    <name type="scientific">Dissulfurirhabdus thermomarina</name>
    <dbReference type="NCBI Taxonomy" id="1765737"/>
    <lineage>
        <taxon>Bacteria</taxon>
        <taxon>Deltaproteobacteria</taxon>
        <taxon>Dissulfurirhabdaceae</taxon>
        <taxon>Dissulfurirhabdus</taxon>
    </lineage>
</organism>
<dbReference type="InterPro" id="IPR019289">
    <property type="entry name" value="Phage_tail_E/E"/>
</dbReference>
<protein>
    <submittedName>
        <fullName evidence="1">Phage tail assembly protein</fullName>
    </submittedName>
</protein>
<evidence type="ECO:0000313" key="2">
    <source>
        <dbReference type="Proteomes" id="UP000469346"/>
    </source>
</evidence>
<dbReference type="AlphaFoldDB" id="A0A6N9TJJ6"/>
<evidence type="ECO:0000313" key="1">
    <source>
        <dbReference type="EMBL" id="NDY41249.1"/>
    </source>
</evidence>
<keyword evidence="2" id="KW-1185">Reference proteome</keyword>